<dbReference type="AlphaFoldDB" id="A0AB40AMA7"/>
<dbReference type="GeneID" id="120251441"/>
<evidence type="ECO:0000313" key="2">
    <source>
        <dbReference type="RefSeq" id="XP_039115894.1"/>
    </source>
</evidence>
<protein>
    <submittedName>
        <fullName evidence="2">Uncharacterized protein LOC120251441</fullName>
    </submittedName>
</protein>
<sequence>MDPPISGRKFTWTNGQSNPIWVRLDRFLYSHDWDSLYPRSTQFDLPKFGSDHSPICLKFGTHFKRSRLFKFEKFWYTNPDITILVQDWWSELNPVGCGAFILSKKLAHLKSNLRTWSKNTFCASKILKCNLLYELHSIDIIGETRPLSEDESNRLSQIRSELYTILNQEEIYWKQRSRITWLREGDSNTKFFHNVANRRRNRNLIPRILQEDHWITGNEHIGRIFTNHYRSTFWHLVTK</sequence>
<organism evidence="1 2">
    <name type="scientific">Dioscorea cayennensis subsp. rotundata</name>
    <name type="common">White Guinea yam</name>
    <name type="synonym">Dioscorea rotundata</name>
    <dbReference type="NCBI Taxonomy" id="55577"/>
    <lineage>
        <taxon>Eukaryota</taxon>
        <taxon>Viridiplantae</taxon>
        <taxon>Streptophyta</taxon>
        <taxon>Embryophyta</taxon>
        <taxon>Tracheophyta</taxon>
        <taxon>Spermatophyta</taxon>
        <taxon>Magnoliopsida</taxon>
        <taxon>Liliopsida</taxon>
        <taxon>Dioscoreales</taxon>
        <taxon>Dioscoreaceae</taxon>
        <taxon>Dioscorea</taxon>
    </lineage>
</organism>
<keyword evidence="1" id="KW-1185">Reference proteome</keyword>
<proteinExistence type="predicted"/>
<dbReference type="SUPFAM" id="SSF56219">
    <property type="entry name" value="DNase I-like"/>
    <property type="match status" value="1"/>
</dbReference>
<name>A0AB40AMA7_DIOCR</name>
<dbReference type="RefSeq" id="XP_039115894.1">
    <property type="nucleotide sequence ID" value="XM_039259960.1"/>
</dbReference>
<gene>
    <name evidence="2" type="primary">LOC120251441</name>
</gene>
<dbReference type="Proteomes" id="UP001515500">
    <property type="component" value="Chromosome 20"/>
</dbReference>
<evidence type="ECO:0000313" key="1">
    <source>
        <dbReference type="Proteomes" id="UP001515500"/>
    </source>
</evidence>
<accession>A0AB40AMA7</accession>
<dbReference type="PANTHER" id="PTHR33710:SF71">
    <property type="entry name" value="ENDONUCLEASE_EXONUCLEASE_PHOSPHATASE DOMAIN-CONTAINING PROTEIN"/>
    <property type="match status" value="1"/>
</dbReference>
<dbReference type="Gene3D" id="3.60.10.10">
    <property type="entry name" value="Endonuclease/exonuclease/phosphatase"/>
    <property type="match status" value="1"/>
</dbReference>
<dbReference type="PANTHER" id="PTHR33710">
    <property type="entry name" value="BNAC02G09200D PROTEIN"/>
    <property type="match status" value="1"/>
</dbReference>
<reference evidence="2" key="1">
    <citation type="submission" date="2025-08" db="UniProtKB">
        <authorList>
            <consortium name="RefSeq"/>
        </authorList>
    </citation>
    <scope>IDENTIFICATION</scope>
</reference>
<dbReference type="InterPro" id="IPR036691">
    <property type="entry name" value="Endo/exonu/phosph_ase_sf"/>
</dbReference>